<dbReference type="Pfam" id="PF16356">
    <property type="entry name" value="DUF4983"/>
    <property type="match status" value="1"/>
</dbReference>
<proteinExistence type="predicted"/>
<dbReference type="Gene3D" id="2.60.120.200">
    <property type="match status" value="1"/>
</dbReference>
<dbReference type="InterPro" id="IPR017850">
    <property type="entry name" value="Alkaline_phosphatase_core_sf"/>
</dbReference>
<evidence type="ECO:0000256" key="1">
    <source>
        <dbReference type="SAM" id="SignalP"/>
    </source>
</evidence>
<evidence type="ECO:0000313" key="4">
    <source>
        <dbReference type="Proteomes" id="UP000295620"/>
    </source>
</evidence>
<sequence>MKTNPFILYSRRSAFSMLSTFSALLIFCGAVMTGCNKDFETKISDKEYSDSVSIAFGNPKVILLIVDGARGTSVRDARTPVLTSMLPASIYSWNSVADEENPQEGTNWADMLTGVKKDKHGVIGNDFTANKFENYPLIFSRIKKARPNTRIVSYASSALFKEKLSKDVDLSEVPGTDAGVKTALVNALKTDTASFLVGQFKEVNQAGATSGYDVSKAGYKDAIVKFDTQVGEVLAAMKSRPGYATENWLVVVVSNNGGDYPTPPELDDKTVFSNSKVNTFTIIHNPKYKTRFIGKPYLGNKYNGRGVRIYGQNVKAEVTNSGDFNFGDTTQFTLEIKVKKNIGPNNNYRFYYPSILGKRPEWSSGGPTVGWVVFIEDNFWMFNLRGIKSSGTSQVRGGDLSNGNWNTLGVVCVNRDGKRFVRTFTDGNFNNEMEITSFGSLNNNSPLTLGYIPGNGHREPDATLTDIRIWRKALPDTIVKKFACDTDVSEDHPYYGFLLGYWPATDGSGGQLADLGYSGNNFILKGNYEWSNFSDLICAPSASNISALVPRNMDVATQLLSWFKIPTQESWNLNGRVWLDQ</sequence>
<dbReference type="InterPro" id="IPR013320">
    <property type="entry name" value="ConA-like_dom_sf"/>
</dbReference>
<dbReference type="PROSITE" id="PS51257">
    <property type="entry name" value="PROKAR_LIPOPROTEIN"/>
    <property type="match status" value="1"/>
</dbReference>
<dbReference type="EMBL" id="SNYC01000009">
    <property type="protein sequence ID" value="TDQ06358.1"/>
    <property type="molecule type" value="Genomic_DNA"/>
</dbReference>
<evidence type="ECO:0000259" key="2">
    <source>
        <dbReference type="Pfam" id="PF16356"/>
    </source>
</evidence>
<dbReference type="Gene3D" id="3.40.720.10">
    <property type="entry name" value="Alkaline Phosphatase, subunit A"/>
    <property type="match status" value="1"/>
</dbReference>
<dbReference type="InterPro" id="IPR032309">
    <property type="entry name" value="DUF4983"/>
</dbReference>
<name>A0A4R6SSH8_9SPHI</name>
<evidence type="ECO:0000313" key="3">
    <source>
        <dbReference type="EMBL" id="TDQ06358.1"/>
    </source>
</evidence>
<dbReference type="Proteomes" id="UP000295620">
    <property type="component" value="Unassembled WGS sequence"/>
</dbReference>
<dbReference type="OrthoDB" id="279982at2"/>
<comment type="caution">
    <text evidence="3">The sequence shown here is derived from an EMBL/GenBank/DDBJ whole genome shotgun (WGS) entry which is preliminary data.</text>
</comment>
<reference evidence="3 4" key="1">
    <citation type="submission" date="2019-03" db="EMBL/GenBank/DDBJ databases">
        <title>Genomic Encyclopedia of Archaeal and Bacterial Type Strains, Phase II (KMG-II): from individual species to whole genera.</title>
        <authorList>
            <person name="Goeker M."/>
        </authorList>
    </citation>
    <scope>NUCLEOTIDE SEQUENCE [LARGE SCALE GENOMIC DNA]</scope>
    <source>
        <strain evidence="3 4">DSM 19035</strain>
    </source>
</reference>
<dbReference type="GO" id="GO:0004553">
    <property type="term" value="F:hydrolase activity, hydrolyzing O-glycosyl compounds"/>
    <property type="evidence" value="ECO:0007669"/>
    <property type="project" value="UniProtKB-ARBA"/>
</dbReference>
<dbReference type="GO" id="GO:0005975">
    <property type="term" value="P:carbohydrate metabolic process"/>
    <property type="evidence" value="ECO:0007669"/>
    <property type="project" value="UniProtKB-ARBA"/>
</dbReference>
<organism evidence="3 4">
    <name type="scientific">Pedobacter metabolipauper</name>
    <dbReference type="NCBI Taxonomy" id="425513"/>
    <lineage>
        <taxon>Bacteria</taxon>
        <taxon>Pseudomonadati</taxon>
        <taxon>Bacteroidota</taxon>
        <taxon>Sphingobacteriia</taxon>
        <taxon>Sphingobacteriales</taxon>
        <taxon>Sphingobacteriaceae</taxon>
        <taxon>Pedobacter</taxon>
    </lineage>
</organism>
<gene>
    <name evidence="3" type="ORF">ATK78_4428</name>
</gene>
<keyword evidence="4" id="KW-1185">Reference proteome</keyword>
<feature type="chain" id="PRO_5020328950" evidence="1">
    <location>
        <begin position="34"/>
        <end position="581"/>
    </location>
</feature>
<dbReference type="SUPFAM" id="SSF53649">
    <property type="entry name" value="Alkaline phosphatase-like"/>
    <property type="match status" value="1"/>
</dbReference>
<accession>A0A4R6SSH8</accession>
<dbReference type="Pfam" id="PF01663">
    <property type="entry name" value="Phosphodiest"/>
    <property type="match status" value="1"/>
</dbReference>
<protein>
    <submittedName>
        <fullName evidence="3">Type I phosphodiesterase/nucleotide pyrophosphatase</fullName>
    </submittedName>
</protein>
<dbReference type="RefSeq" id="WP_133578219.1">
    <property type="nucleotide sequence ID" value="NZ_SNYC01000009.1"/>
</dbReference>
<dbReference type="SUPFAM" id="SSF49899">
    <property type="entry name" value="Concanavalin A-like lectins/glucanases"/>
    <property type="match status" value="1"/>
</dbReference>
<feature type="signal peptide" evidence="1">
    <location>
        <begin position="1"/>
        <end position="33"/>
    </location>
</feature>
<dbReference type="AlphaFoldDB" id="A0A4R6SSH8"/>
<dbReference type="InterPro" id="IPR002591">
    <property type="entry name" value="Phosphodiest/P_Trfase"/>
</dbReference>
<feature type="domain" description="DUF4983" evidence="2">
    <location>
        <begin position="489"/>
        <end position="579"/>
    </location>
</feature>
<keyword evidence="1" id="KW-0732">Signal</keyword>